<organism evidence="1 2">
    <name type="scientific">Gigaspora margarita</name>
    <dbReference type="NCBI Taxonomy" id="4874"/>
    <lineage>
        <taxon>Eukaryota</taxon>
        <taxon>Fungi</taxon>
        <taxon>Fungi incertae sedis</taxon>
        <taxon>Mucoromycota</taxon>
        <taxon>Glomeromycotina</taxon>
        <taxon>Glomeromycetes</taxon>
        <taxon>Diversisporales</taxon>
        <taxon>Gigasporaceae</taxon>
        <taxon>Gigaspora</taxon>
    </lineage>
</organism>
<reference evidence="1 2" key="1">
    <citation type="journal article" date="2019" name="Environ. Microbiol.">
        <title>At the nexus of three kingdoms: the genome of the mycorrhizal fungus Gigaspora margarita provides insights into plant, endobacterial and fungal interactions.</title>
        <authorList>
            <person name="Venice F."/>
            <person name="Ghignone S."/>
            <person name="Salvioli di Fossalunga A."/>
            <person name="Amselem J."/>
            <person name="Novero M."/>
            <person name="Xianan X."/>
            <person name="Sedzielewska Toro K."/>
            <person name="Morin E."/>
            <person name="Lipzen A."/>
            <person name="Grigoriev I.V."/>
            <person name="Henrissat B."/>
            <person name="Martin F.M."/>
            <person name="Bonfante P."/>
        </authorList>
    </citation>
    <scope>NUCLEOTIDE SEQUENCE [LARGE SCALE GENOMIC DNA]</scope>
    <source>
        <strain evidence="1 2">BEG34</strain>
    </source>
</reference>
<name>A0A8H4AZT0_GIGMA</name>
<gene>
    <name evidence="1" type="ORF">F8M41_026348</name>
</gene>
<sequence length="68" mass="7608">MAQAIGVPMMQATQTFIAQAIEVPIVQVTEISTVEATEISIIQATELLRQFKYCLKFKIQIKIQLQGL</sequence>
<protein>
    <submittedName>
        <fullName evidence="1">Uncharacterized protein</fullName>
    </submittedName>
</protein>
<proteinExistence type="predicted"/>
<dbReference type="Proteomes" id="UP000439903">
    <property type="component" value="Unassembled WGS sequence"/>
</dbReference>
<keyword evidence="2" id="KW-1185">Reference proteome</keyword>
<accession>A0A8H4AZT0</accession>
<dbReference type="AlphaFoldDB" id="A0A8H4AZT0"/>
<comment type="caution">
    <text evidence="1">The sequence shown here is derived from an EMBL/GenBank/DDBJ whole genome shotgun (WGS) entry which is preliminary data.</text>
</comment>
<evidence type="ECO:0000313" key="1">
    <source>
        <dbReference type="EMBL" id="KAF0548136.1"/>
    </source>
</evidence>
<dbReference type="EMBL" id="WTPW01000099">
    <property type="protein sequence ID" value="KAF0548136.1"/>
    <property type="molecule type" value="Genomic_DNA"/>
</dbReference>
<evidence type="ECO:0000313" key="2">
    <source>
        <dbReference type="Proteomes" id="UP000439903"/>
    </source>
</evidence>